<dbReference type="CDD" id="cd17932">
    <property type="entry name" value="DEXQc_UvrD"/>
    <property type="match status" value="1"/>
</dbReference>
<dbReference type="GO" id="GO:0000725">
    <property type="term" value="P:recombinational repair"/>
    <property type="evidence" value="ECO:0007669"/>
    <property type="project" value="TreeGrafter"/>
</dbReference>
<dbReference type="Pfam" id="PF00580">
    <property type="entry name" value="UvrD-helicase"/>
    <property type="match status" value="1"/>
</dbReference>
<keyword evidence="4 12" id="KW-0347">Helicase</keyword>
<dbReference type="PROSITE" id="PS51217">
    <property type="entry name" value="UVRD_HELICASE_CTER"/>
    <property type="match status" value="1"/>
</dbReference>
<dbReference type="Gene3D" id="1.10.10.160">
    <property type="match status" value="1"/>
</dbReference>
<dbReference type="InterPro" id="IPR027417">
    <property type="entry name" value="P-loop_NTPase"/>
</dbReference>
<organism evidence="15 16">
    <name type="scientific">Reinekea forsetii</name>
    <dbReference type="NCBI Taxonomy" id="1336806"/>
    <lineage>
        <taxon>Bacteria</taxon>
        <taxon>Pseudomonadati</taxon>
        <taxon>Pseudomonadota</taxon>
        <taxon>Gammaproteobacteria</taxon>
        <taxon>Oceanospirillales</taxon>
        <taxon>Saccharospirillaceae</taxon>
        <taxon>Reinekea</taxon>
    </lineage>
</organism>
<dbReference type="RefSeq" id="WP_100255807.1">
    <property type="nucleotide sequence ID" value="NZ_CP011797.1"/>
</dbReference>
<dbReference type="OrthoDB" id="9806690at2"/>
<protein>
    <recommendedName>
        <fullName evidence="9">DNA 3'-5' helicase</fullName>
        <ecNumber evidence="9">5.6.2.4</ecNumber>
    </recommendedName>
    <alternativeName>
        <fullName evidence="10">DNA 3'-5' helicase II</fullName>
    </alternativeName>
</protein>
<feature type="binding site" evidence="12">
    <location>
        <begin position="22"/>
        <end position="29"/>
    </location>
    <ligand>
        <name>ATP</name>
        <dbReference type="ChEBI" id="CHEBI:30616"/>
    </ligand>
</feature>
<dbReference type="InterPro" id="IPR014016">
    <property type="entry name" value="UvrD-like_ATP-bd"/>
</dbReference>
<evidence type="ECO:0000256" key="8">
    <source>
        <dbReference type="ARBA" id="ARBA00034617"/>
    </source>
</evidence>
<evidence type="ECO:0000256" key="5">
    <source>
        <dbReference type="ARBA" id="ARBA00022840"/>
    </source>
</evidence>
<dbReference type="InterPro" id="IPR014017">
    <property type="entry name" value="DNA_helicase_UvrD-like_C"/>
</dbReference>
<dbReference type="PANTHER" id="PTHR11070">
    <property type="entry name" value="UVRD / RECB / PCRA DNA HELICASE FAMILY MEMBER"/>
    <property type="match status" value="1"/>
</dbReference>
<dbReference type="InterPro" id="IPR000212">
    <property type="entry name" value="DNA_helicase_UvrD/REP"/>
</dbReference>
<evidence type="ECO:0000313" key="15">
    <source>
        <dbReference type="EMBL" id="ATX75394.1"/>
    </source>
</evidence>
<keyword evidence="7" id="KW-0413">Isomerase</keyword>
<dbReference type="GO" id="GO:0005524">
    <property type="term" value="F:ATP binding"/>
    <property type="evidence" value="ECO:0007669"/>
    <property type="project" value="UniProtKB-UniRule"/>
</dbReference>
<keyword evidence="2 12" id="KW-0547">Nucleotide-binding</keyword>
<dbReference type="KEGG" id="rfo:REIFOR_00217"/>
<keyword evidence="16" id="KW-1185">Reference proteome</keyword>
<dbReference type="GO" id="GO:0003677">
    <property type="term" value="F:DNA binding"/>
    <property type="evidence" value="ECO:0007669"/>
    <property type="project" value="UniProtKB-KW"/>
</dbReference>
<dbReference type="PROSITE" id="PS51198">
    <property type="entry name" value="UVRD_HELICASE_ATP_BIND"/>
    <property type="match status" value="1"/>
</dbReference>
<dbReference type="GO" id="GO:0043138">
    <property type="term" value="F:3'-5' DNA helicase activity"/>
    <property type="evidence" value="ECO:0007669"/>
    <property type="project" value="UniProtKB-EC"/>
</dbReference>
<feature type="domain" description="UvrD-like helicase C-terminal" evidence="14">
    <location>
        <begin position="290"/>
        <end position="563"/>
    </location>
</feature>
<accession>A0A2K8KPY2</accession>
<evidence type="ECO:0000256" key="3">
    <source>
        <dbReference type="ARBA" id="ARBA00022801"/>
    </source>
</evidence>
<comment type="catalytic activity">
    <reaction evidence="8">
        <text>Couples ATP hydrolysis with the unwinding of duplex DNA by translocating in the 3'-5' direction.</text>
        <dbReference type="EC" id="5.6.2.4"/>
    </reaction>
</comment>
<dbReference type="InterPro" id="IPR013986">
    <property type="entry name" value="DExx_box_DNA_helicase_dom_sf"/>
</dbReference>
<dbReference type="PANTHER" id="PTHR11070:SF2">
    <property type="entry name" value="ATP-DEPENDENT DNA HELICASE SRS2"/>
    <property type="match status" value="1"/>
</dbReference>
<evidence type="ECO:0000256" key="4">
    <source>
        <dbReference type="ARBA" id="ARBA00022806"/>
    </source>
</evidence>
<dbReference type="Proteomes" id="UP000229757">
    <property type="component" value="Chromosome"/>
</dbReference>
<comment type="catalytic activity">
    <reaction evidence="11">
        <text>ATP + H2O = ADP + phosphate + H(+)</text>
        <dbReference type="Rhea" id="RHEA:13065"/>
        <dbReference type="ChEBI" id="CHEBI:15377"/>
        <dbReference type="ChEBI" id="CHEBI:15378"/>
        <dbReference type="ChEBI" id="CHEBI:30616"/>
        <dbReference type="ChEBI" id="CHEBI:43474"/>
        <dbReference type="ChEBI" id="CHEBI:456216"/>
        <dbReference type="EC" id="5.6.2.4"/>
    </reaction>
</comment>
<proteinExistence type="inferred from homology"/>
<evidence type="ECO:0000256" key="6">
    <source>
        <dbReference type="ARBA" id="ARBA00023125"/>
    </source>
</evidence>
<comment type="similarity">
    <text evidence="1">Belongs to the helicase family. UvrD subfamily.</text>
</comment>
<name>A0A2K8KPY2_9GAMM</name>
<keyword evidence="5 12" id="KW-0067">ATP-binding</keyword>
<dbReference type="Gene3D" id="3.40.50.300">
    <property type="entry name" value="P-loop containing nucleotide triphosphate hydrolases"/>
    <property type="match status" value="2"/>
</dbReference>
<feature type="domain" description="UvrD-like helicase ATP-binding" evidence="13">
    <location>
        <begin position="1"/>
        <end position="289"/>
    </location>
</feature>
<evidence type="ECO:0000256" key="10">
    <source>
        <dbReference type="ARBA" id="ARBA00034923"/>
    </source>
</evidence>
<dbReference type="EC" id="5.6.2.4" evidence="9"/>
<evidence type="ECO:0000256" key="12">
    <source>
        <dbReference type="PROSITE-ProRule" id="PRU00560"/>
    </source>
</evidence>
<evidence type="ECO:0000256" key="11">
    <source>
        <dbReference type="ARBA" id="ARBA00048988"/>
    </source>
</evidence>
<keyword evidence="3 12" id="KW-0378">Hydrolase</keyword>
<evidence type="ECO:0000313" key="16">
    <source>
        <dbReference type="Proteomes" id="UP000229757"/>
    </source>
</evidence>
<reference evidence="15 16" key="1">
    <citation type="journal article" date="2017" name="Environ. Microbiol.">
        <title>Genomic and physiological analyses of 'Reinekea forsetii' reveal a versatile opportunistic lifestyle during spring algae blooms.</title>
        <authorList>
            <person name="Avci B."/>
            <person name="Hahnke R.L."/>
            <person name="Chafee M."/>
            <person name="Fischer T."/>
            <person name="Gruber-Vodicka H."/>
            <person name="Tegetmeyer H.E."/>
            <person name="Harder J."/>
            <person name="Fuchs B.M."/>
            <person name="Amann R.I."/>
            <person name="Teeling H."/>
        </authorList>
    </citation>
    <scope>NUCLEOTIDE SEQUENCE [LARGE SCALE GENOMIC DNA]</scope>
    <source>
        <strain evidence="15 16">Hel1_31_D35</strain>
    </source>
</reference>
<gene>
    <name evidence="15" type="ORF">REIFOR_00217</name>
</gene>
<dbReference type="AlphaFoldDB" id="A0A2K8KPY2"/>
<evidence type="ECO:0000256" key="2">
    <source>
        <dbReference type="ARBA" id="ARBA00022741"/>
    </source>
</evidence>
<evidence type="ECO:0000256" key="9">
    <source>
        <dbReference type="ARBA" id="ARBA00034808"/>
    </source>
</evidence>
<evidence type="ECO:0000259" key="13">
    <source>
        <dbReference type="PROSITE" id="PS51198"/>
    </source>
</evidence>
<evidence type="ECO:0000256" key="7">
    <source>
        <dbReference type="ARBA" id="ARBA00023235"/>
    </source>
</evidence>
<evidence type="ECO:0000256" key="1">
    <source>
        <dbReference type="ARBA" id="ARBA00009922"/>
    </source>
</evidence>
<dbReference type="SUPFAM" id="SSF52540">
    <property type="entry name" value="P-loop containing nucleoside triphosphate hydrolases"/>
    <property type="match status" value="1"/>
</dbReference>
<dbReference type="GO" id="GO:0016887">
    <property type="term" value="F:ATP hydrolysis activity"/>
    <property type="evidence" value="ECO:0007669"/>
    <property type="project" value="RHEA"/>
</dbReference>
<evidence type="ECO:0000259" key="14">
    <source>
        <dbReference type="PROSITE" id="PS51217"/>
    </source>
</evidence>
<dbReference type="Gene3D" id="1.10.486.10">
    <property type="entry name" value="PCRA, domain 4"/>
    <property type="match status" value="1"/>
</dbReference>
<dbReference type="Pfam" id="PF13361">
    <property type="entry name" value="UvrD_C"/>
    <property type="match status" value="1"/>
</dbReference>
<dbReference type="EMBL" id="CP011797">
    <property type="protein sequence ID" value="ATX75394.1"/>
    <property type="molecule type" value="Genomic_DNA"/>
</dbReference>
<sequence>MHYTNEQLKVIAHDAGHARIIAVAGSGKTQTLTAYVQNRLSQGANPRRLLVLMYNKAAQLAFEQRLKNLVGGQAIPDIRTFHSLGYRICQTLVKQGDMPAFQKNLMQDSELEPIVWRLLRELADPSIAEDLLTRKKKWVEPALAYFELVKSSMESPEIVFDGTGLPAQCQFFVTAFYNFEQWRMDQGKLTFADLIYEPARRFKASPALAAQFGGHMAEIIVDEFQDINPVQQFLLNTLHGGRGQVMVVGDPDQTIYEFRGSKPSLLTHEFDRVFGAVTDYRLSHTFRFSDALSLLANQVIAGNYADSAERTQCISHSSTGPTRVTQLATADSAVGALQTIQAWAASRPLSDIAVINRLWANSARIELALLAQAIPYHMDNQQTVLERYELRPFRVLLQIAAGQVAGWDERARSQAWQSLLTQPYLKIKKATVDQLIQRLADTTEHWGRSLRNAIPESLSTYQSAALFERARWIEKAERAEGAAFPVVHGWIQQTDYLAALKDNAFSAAQVEDQVATVKAFAQFVRQAKWTLRDGADQLAELVERKTPSHVDALLITSIHKAKGREWPCVIIPEVNDRFFPYQPEGELTLASSAASERRLLYVGLTRAQQELVLLTPVPESAELVSALMPAAYVEGLEAFVAHLAEPVGELALPSGMHRASVEHYGRVKGLEPVSWRVRGSQDLTAATVEHPTLGVGRVLEDSDAKLSIQFRQEKQARSFKRDIVLPLLTVLAD</sequence>
<keyword evidence="6" id="KW-0238">DNA-binding</keyword>